<evidence type="ECO:0008006" key="3">
    <source>
        <dbReference type="Google" id="ProtNLM"/>
    </source>
</evidence>
<evidence type="ECO:0000313" key="2">
    <source>
        <dbReference type="Proteomes" id="UP000321612"/>
    </source>
</evidence>
<proteinExistence type="predicted"/>
<dbReference type="Gene3D" id="3.40.50.11970">
    <property type="match status" value="1"/>
</dbReference>
<dbReference type="PANTHER" id="PTHR37835:SF1">
    <property type="entry name" value="ALPHA-CLOSTRIPAIN"/>
    <property type="match status" value="1"/>
</dbReference>
<organism evidence="1 2">
    <name type="scientific">Prevotella brunnea</name>
    <dbReference type="NCBI Taxonomy" id="2508867"/>
    <lineage>
        <taxon>Bacteria</taxon>
        <taxon>Pseudomonadati</taxon>
        <taxon>Bacteroidota</taxon>
        <taxon>Bacteroidia</taxon>
        <taxon>Bacteroidales</taxon>
        <taxon>Prevotellaceae</taxon>
        <taxon>Prevotella</taxon>
    </lineage>
</organism>
<dbReference type="Pfam" id="PF03415">
    <property type="entry name" value="Peptidase_C11"/>
    <property type="match status" value="1"/>
</dbReference>
<dbReference type="PROSITE" id="PS51257">
    <property type="entry name" value="PROKAR_LIPOPROTEIN"/>
    <property type="match status" value="1"/>
</dbReference>
<dbReference type="OrthoDB" id="5507507at2"/>
<protein>
    <recommendedName>
        <fullName evidence="3">Clostripain family protein</fullName>
    </recommendedName>
</protein>
<dbReference type="Proteomes" id="UP000321612">
    <property type="component" value="Unassembled WGS sequence"/>
</dbReference>
<sequence>MVKKILFLFCSLVMFSCTQNDEPEPLKIEADKTIFMYLPWTGGSDLNSKGKPIYMGLYDLFNENIKSVERAIETLGSTQKTRTLVLISDKPSSAYLFEILYQNGKCTRDTLHHYVNLQTNRDGLSNVISKIKQISPTRTYSMIMGAHGSGWIPKNKTRRRTRSIGGLTASEQFDISEIADAIAMNGIKLQFLCFDDCYMSNVEVAYDLKDVTRYIIASTSEVMDTGIPYETVYRYMASGEPNYEAIVKGFLSYYSAPNPYPYGSLSVIDCNYVEDMARVIRQFNHSGTDAPSGAEVAPQDPYEMENHNYYDLGDYLRKYNLKLFSQGKDSIRYNDALINLVPYKIKTEKLYTMYFGGSSYTVRAYSGITISDPATSPSTFKNKLQTRWWKATH</sequence>
<name>A0A5C8GJS1_9BACT</name>
<accession>A0A5C8GJS1</accession>
<dbReference type="InterPro" id="IPR005077">
    <property type="entry name" value="Peptidase_C11"/>
</dbReference>
<evidence type="ECO:0000313" key="1">
    <source>
        <dbReference type="EMBL" id="TXJ62265.1"/>
    </source>
</evidence>
<dbReference type="EMBL" id="SDIK01000035">
    <property type="protein sequence ID" value="TXJ62265.1"/>
    <property type="molecule type" value="Genomic_DNA"/>
</dbReference>
<keyword evidence="2" id="KW-1185">Reference proteome</keyword>
<gene>
    <name evidence="1" type="ORF">ETF27_05105</name>
</gene>
<dbReference type="AlphaFoldDB" id="A0A5C8GJS1"/>
<dbReference type="PANTHER" id="PTHR37835">
    <property type="entry name" value="ALPHA-CLOSTRIPAIN"/>
    <property type="match status" value="1"/>
</dbReference>
<dbReference type="RefSeq" id="WP_130828764.1">
    <property type="nucleotide sequence ID" value="NZ_SDIK01000035.1"/>
</dbReference>
<comment type="caution">
    <text evidence="1">The sequence shown here is derived from an EMBL/GenBank/DDBJ whole genome shotgun (WGS) entry which is preliminary data.</text>
</comment>
<reference evidence="2" key="1">
    <citation type="submission" date="2019-05" db="EMBL/GenBank/DDBJ databases">
        <title>Prevotella brunnea sp. nov., isolated from a wound of a patient.</title>
        <authorList>
            <person name="Buhl M."/>
        </authorList>
    </citation>
    <scope>NUCLEOTIDE SEQUENCE [LARGE SCALE GENOMIC DNA]</scope>
    <source>
        <strain evidence="2">A2672</strain>
    </source>
</reference>